<proteinExistence type="predicted"/>
<dbReference type="Proteomes" id="UP000886861">
    <property type="component" value="Unassembled WGS sequence"/>
</dbReference>
<name>A0A9D1NE91_9FIRM</name>
<dbReference type="SUPFAM" id="SSF109604">
    <property type="entry name" value="HD-domain/PDEase-like"/>
    <property type="match status" value="1"/>
</dbReference>
<protein>
    <submittedName>
        <fullName evidence="1">Hydrolase</fullName>
    </submittedName>
</protein>
<organism evidence="1 2">
    <name type="scientific">Candidatus Caccopulliclostridium gallistercoris</name>
    <dbReference type="NCBI Taxonomy" id="2840719"/>
    <lineage>
        <taxon>Bacteria</taxon>
        <taxon>Bacillati</taxon>
        <taxon>Bacillota</taxon>
        <taxon>Clostridia</taxon>
        <taxon>Candidatus Caccopulliclostridium</taxon>
    </lineage>
</organism>
<reference evidence="1" key="1">
    <citation type="submission" date="2020-10" db="EMBL/GenBank/DDBJ databases">
        <authorList>
            <person name="Gilroy R."/>
        </authorList>
    </citation>
    <scope>NUCLEOTIDE SEQUENCE</scope>
    <source>
        <strain evidence="1">CHK186-9395</strain>
    </source>
</reference>
<keyword evidence="1" id="KW-0378">Hydrolase</keyword>
<dbReference type="EMBL" id="DVOJ01000009">
    <property type="protein sequence ID" value="HIV01440.1"/>
    <property type="molecule type" value="Genomic_DNA"/>
</dbReference>
<gene>
    <name evidence="1" type="ORF">IAA62_02670</name>
</gene>
<dbReference type="GO" id="GO:0016787">
    <property type="term" value="F:hydrolase activity"/>
    <property type="evidence" value="ECO:0007669"/>
    <property type="project" value="UniProtKB-KW"/>
</dbReference>
<evidence type="ECO:0000313" key="2">
    <source>
        <dbReference type="Proteomes" id="UP000886861"/>
    </source>
</evidence>
<comment type="caution">
    <text evidence="1">The sequence shown here is derived from an EMBL/GenBank/DDBJ whole genome shotgun (WGS) entry which is preliminary data.</text>
</comment>
<accession>A0A9D1NE91</accession>
<dbReference type="AlphaFoldDB" id="A0A9D1NE91"/>
<dbReference type="Gene3D" id="1.10.3210.10">
    <property type="entry name" value="Hypothetical protein af1432"/>
    <property type="match status" value="1"/>
</dbReference>
<reference evidence="1" key="2">
    <citation type="journal article" date="2021" name="PeerJ">
        <title>Extensive microbial diversity within the chicken gut microbiome revealed by metagenomics and culture.</title>
        <authorList>
            <person name="Gilroy R."/>
            <person name="Ravi A."/>
            <person name="Getino M."/>
            <person name="Pursley I."/>
            <person name="Horton D.L."/>
            <person name="Alikhan N.F."/>
            <person name="Baker D."/>
            <person name="Gharbi K."/>
            <person name="Hall N."/>
            <person name="Watson M."/>
            <person name="Adriaenssens E.M."/>
            <person name="Foster-Nyarko E."/>
            <person name="Jarju S."/>
            <person name="Secka A."/>
            <person name="Antonio M."/>
            <person name="Oren A."/>
            <person name="Chaudhuri R.R."/>
            <person name="La Ragione R."/>
            <person name="Hildebrand F."/>
            <person name="Pallen M.J."/>
        </authorList>
    </citation>
    <scope>NUCLEOTIDE SEQUENCE</scope>
    <source>
        <strain evidence="1">CHK186-9395</strain>
    </source>
</reference>
<evidence type="ECO:0000313" key="1">
    <source>
        <dbReference type="EMBL" id="HIV01440.1"/>
    </source>
</evidence>
<sequence length="192" mass="22628">MEYTKEDFLELFYNIERDGAENLLNWLERTDFFEAPASTNFHSNYKGGLLDHTIKVYKRFIKLLESEYGENWQERFSLESAVICALLHDVCKVNFYKEDVKNVKVDGQWIQKPYFTVDDALPYGHGEKSVYIINGFIRLTREEAMIINWHMGEYDARVKGGYALKNVFYKYPIALLFHMADVQATYLDETVE</sequence>